<dbReference type="AlphaFoldDB" id="A0AAW2E5J0"/>
<sequence length="108" mass="13264">MHLGLFELFISTRSRDMSEIWPKTKNVFKVLQHNIVRNQNRCIRLFRTFYFHQKPRYGQKTIKNIFETLQRNIVQQLKIVHTIMHLGLFGAFYFHQKPRYGQKTKKYF</sequence>
<accession>A0AAW2E5J0</accession>
<comment type="caution">
    <text evidence="1">The sequence shown here is derived from an EMBL/GenBank/DDBJ whole genome shotgun (WGS) entry which is preliminary data.</text>
</comment>
<gene>
    <name evidence="1" type="ORF">PUN28_020889</name>
</gene>
<reference evidence="1 2" key="1">
    <citation type="submission" date="2023-03" db="EMBL/GenBank/DDBJ databases">
        <title>High recombination rates correlate with genetic variation in Cardiocondyla obscurior ants.</title>
        <authorList>
            <person name="Errbii M."/>
        </authorList>
    </citation>
    <scope>NUCLEOTIDE SEQUENCE [LARGE SCALE GENOMIC DNA]</scope>
    <source>
        <strain evidence="1">Alpha-2009</strain>
        <tissue evidence="1">Whole body</tissue>
    </source>
</reference>
<dbReference type="Proteomes" id="UP001430953">
    <property type="component" value="Unassembled WGS sequence"/>
</dbReference>
<proteinExistence type="predicted"/>
<name>A0AAW2E5J0_9HYME</name>
<dbReference type="EMBL" id="JADYXP020000030">
    <property type="protein sequence ID" value="KAL0098946.1"/>
    <property type="molecule type" value="Genomic_DNA"/>
</dbReference>
<protein>
    <submittedName>
        <fullName evidence="1">Uncharacterized protein</fullName>
    </submittedName>
</protein>
<evidence type="ECO:0000313" key="2">
    <source>
        <dbReference type="Proteomes" id="UP001430953"/>
    </source>
</evidence>
<organism evidence="1 2">
    <name type="scientific">Cardiocondyla obscurior</name>
    <dbReference type="NCBI Taxonomy" id="286306"/>
    <lineage>
        <taxon>Eukaryota</taxon>
        <taxon>Metazoa</taxon>
        <taxon>Ecdysozoa</taxon>
        <taxon>Arthropoda</taxon>
        <taxon>Hexapoda</taxon>
        <taxon>Insecta</taxon>
        <taxon>Pterygota</taxon>
        <taxon>Neoptera</taxon>
        <taxon>Endopterygota</taxon>
        <taxon>Hymenoptera</taxon>
        <taxon>Apocrita</taxon>
        <taxon>Aculeata</taxon>
        <taxon>Formicoidea</taxon>
        <taxon>Formicidae</taxon>
        <taxon>Myrmicinae</taxon>
        <taxon>Cardiocondyla</taxon>
    </lineage>
</organism>
<keyword evidence="2" id="KW-1185">Reference proteome</keyword>
<evidence type="ECO:0000313" key="1">
    <source>
        <dbReference type="EMBL" id="KAL0098946.1"/>
    </source>
</evidence>